<dbReference type="Proteomes" id="UP000694941">
    <property type="component" value="Unplaced"/>
</dbReference>
<keyword evidence="4" id="KW-0472">Membrane</keyword>
<dbReference type="RefSeq" id="XP_022237486.1">
    <property type="nucleotide sequence ID" value="XM_022381778.1"/>
</dbReference>
<gene>
    <name evidence="7" type="primary">LOC111084985</name>
</gene>
<evidence type="ECO:0000313" key="7">
    <source>
        <dbReference type="RefSeq" id="XP_022237486.1"/>
    </source>
</evidence>
<protein>
    <submittedName>
        <fullName evidence="7">Atrial natriuretic peptide receptor 3-like</fullName>
    </submittedName>
</protein>
<dbReference type="PANTHER" id="PTHR44755:SF11">
    <property type="entry name" value="ATRIAL NATRIURETIC PEPTIDE RECEPTOR 3 ISOFORM X1"/>
    <property type="match status" value="1"/>
</dbReference>
<dbReference type="Pfam" id="PF01094">
    <property type="entry name" value="ANF_receptor"/>
    <property type="match status" value="1"/>
</dbReference>
<dbReference type="PANTHER" id="PTHR44755">
    <property type="entry name" value="NATRIURETIC PEPTIDE RECEPTOR 3-RELATED"/>
    <property type="match status" value="1"/>
</dbReference>
<organism evidence="6 7">
    <name type="scientific">Limulus polyphemus</name>
    <name type="common">Atlantic horseshoe crab</name>
    <dbReference type="NCBI Taxonomy" id="6850"/>
    <lineage>
        <taxon>Eukaryota</taxon>
        <taxon>Metazoa</taxon>
        <taxon>Ecdysozoa</taxon>
        <taxon>Arthropoda</taxon>
        <taxon>Chelicerata</taxon>
        <taxon>Merostomata</taxon>
        <taxon>Xiphosura</taxon>
        <taxon>Limulidae</taxon>
        <taxon>Limulus</taxon>
    </lineage>
</organism>
<name>A0ABM1S1I1_LIMPO</name>
<dbReference type="InterPro" id="IPR052612">
    <property type="entry name" value="ANP_Clearance_Receptor"/>
</dbReference>
<keyword evidence="3" id="KW-1133">Transmembrane helix</keyword>
<evidence type="ECO:0000256" key="1">
    <source>
        <dbReference type="ARBA" id="ARBA00004370"/>
    </source>
</evidence>
<evidence type="ECO:0000256" key="3">
    <source>
        <dbReference type="ARBA" id="ARBA00022989"/>
    </source>
</evidence>
<evidence type="ECO:0000313" key="6">
    <source>
        <dbReference type="Proteomes" id="UP000694941"/>
    </source>
</evidence>
<keyword evidence="6" id="KW-1185">Reference proteome</keyword>
<comment type="subcellular location">
    <subcellularLocation>
        <location evidence="1">Membrane</location>
    </subcellularLocation>
</comment>
<feature type="domain" description="Receptor ligand binding region" evidence="5">
    <location>
        <begin position="92"/>
        <end position="276"/>
    </location>
</feature>
<keyword evidence="2" id="KW-0812">Transmembrane</keyword>
<dbReference type="SUPFAM" id="SSF53822">
    <property type="entry name" value="Periplasmic binding protein-like I"/>
    <property type="match status" value="1"/>
</dbReference>
<reference evidence="7" key="1">
    <citation type="submission" date="2025-08" db="UniProtKB">
        <authorList>
            <consortium name="RefSeq"/>
        </authorList>
    </citation>
    <scope>IDENTIFICATION</scope>
    <source>
        <tissue evidence="7">Muscle</tissue>
    </source>
</reference>
<proteinExistence type="predicted"/>
<evidence type="ECO:0000256" key="4">
    <source>
        <dbReference type="ARBA" id="ARBA00023136"/>
    </source>
</evidence>
<dbReference type="Gene3D" id="3.40.50.2300">
    <property type="match status" value="1"/>
</dbReference>
<dbReference type="InterPro" id="IPR028082">
    <property type="entry name" value="Peripla_BP_I"/>
</dbReference>
<dbReference type="InterPro" id="IPR001828">
    <property type="entry name" value="ANF_lig-bd_rcpt"/>
</dbReference>
<evidence type="ECO:0000256" key="2">
    <source>
        <dbReference type="ARBA" id="ARBA00022692"/>
    </source>
</evidence>
<sequence length="277" mass="31447">MKDFRLSSWKLISTSFDACNRQTSSIRLLCVVVIVLVNVSLSVCVPEDNVLIMNDVSHIRKRASQETKNKMIRMLVLAPEDTTYPYSLFKVSAAVYYAIDKLEAQGSNGPLGGRSVRAYSKNTKCSSTYGPLAALDSYYANEVDVFLGPFCPFVLNPLFLYTAVWDIPILTAGGQNEEFVKEKNTPHALLTRMNGMYNQIGKMILEFTRKFHWKVIGLLYHDVKNRNIKNSDCYFTMSSIRSNIIKDAVVSSEWFDENDSNTKYTDILRNMAKHSRA</sequence>
<dbReference type="GeneID" id="111084985"/>
<accession>A0ABM1S1I1</accession>
<evidence type="ECO:0000259" key="5">
    <source>
        <dbReference type="Pfam" id="PF01094"/>
    </source>
</evidence>